<feature type="region of interest" description="Disordered" evidence="1">
    <location>
        <begin position="357"/>
        <end position="403"/>
    </location>
</feature>
<dbReference type="InterPro" id="IPR036086">
    <property type="entry name" value="ParB/Sulfiredoxin_sf"/>
</dbReference>
<dbReference type="STRING" id="994479.GCA_000194155_07338"/>
<dbReference type="InterPro" id="IPR003115">
    <property type="entry name" value="ParB_N"/>
</dbReference>
<feature type="domain" description="ParB-like N-terminal" evidence="2">
    <location>
        <begin position="32"/>
        <end position="116"/>
    </location>
</feature>
<evidence type="ECO:0000313" key="4">
    <source>
        <dbReference type="Proteomes" id="UP000233786"/>
    </source>
</evidence>
<accession>A0A2N3Y0V9</accession>
<reference evidence="3" key="1">
    <citation type="submission" date="2017-12" db="EMBL/GenBank/DDBJ databases">
        <title>Sequencing the genomes of 1000 Actinobacteria strains.</title>
        <authorList>
            <person name="Klenk H.-P."/>
        </authorList>
    </citation>
    <scope>NUCLEOTIDE SEQUENCE [LARGE SCALE GENOMIC DNA]</scope>
    <source>
        <strain evidence="3">DSM 44228</strain>
    </source>
</reference>
<dbReference type="SMART" id="SM00470">
    <property type="entry name" value="ParB"/>
    <property type="match status" value="1"/>
</dbReference>
<dbReference type="SUPFAM" id="SSF110849">
    <property type="entry name" value="ParB/Sulfiredoxin"/>
    <property type="match status" value="1"/>
</dbReference>
<evidence type="ECO:0000256" key="1">
    <source>
        <dbReference type="SAM" id="MobiDB-lite"/>
    </source>
</evidence>
<evidence type="ECO:0000259" key="2">
    <source>
        <dbReference type="SMART" id="SM00470"/>
    </source>
</evidence>
<dbReference type="AlphaFoldDB" id="A0A2N3Y0V9"/>
<comment type="caution">
    <text evidence="3">The sequence shown here is derived from an EMBL/GenBank/DDBJ whole genome shotgun (WGS) entry which is preliminary data.</text>
</comment>
<dbReference type="Proteomes" id="UP000233786">
    <property type="component" value="Unassembled WGS sequence"/>
</dbReference>
<feature type="region of interest" description="Disordered" evidence="1">
    <location>
        <begin position="230"/>
        <end position="257"/>
    </location>
</feature>
<name>A0A2N3Y0V9_SACSN</name>
<protein>
    <submittedName>
        <fullName evidence="3">ParB-like nuclease domain-containing protein</fullName>
    </submittedName>
</protein>
<evidence type="ECO:0000313" key="3">
    <source>
        <dbReference type="EMBL" id="PKW16549.1"/>
    </source>
</evidence>
<dbReference type="EMBL" id="PJNB01000001">
    <property type="protein sequence ID" value="PKW16549.1"/>
    <property type="molecule type" value="Genomic_DNA"/>
</dbReference>
<gene>
    <name evidence="3" type="ORF">A8926_4391</name>
</gene>
<proteinExistence type="predicted"/>
<organism evidence="3 4">
    <name type="scientific">Saccharopolyspora spinosa</name>
    <dbReference type="NCBI Taxonomy" id="60894"/>
    <lineage>
        <taxon>Bacteria</taxon>
        <taxon>Bacillati</taxon>
        <taxon>Actinomycetota</taxon>
        <taxon>Actinomycetes</taxon>
        <taxon>Pseudonocardiales</taxon>
        <taxon>Pseudonocardiaceae</taxon>
        <taxon>Saccharopolyspora</taxon>
    </lineage>
</organism>
<sequence>MYTENRTDVHGVETPDRLIALRAQEIQASPVLSLAIGSLKLAFSPRSEGENEEHIQILTEVESALPPIIVHRSTMQVVDGLHRVHAELARGRDQILAQFFDGTEEEAFLLAVSVNTTNGLPLSLADRTTAATHILATRPLWSDRAVAALAGISAGTVAALRRRNSAGAAESPARIGRDGRARPLNCASGRLHASELIKEDPYAPLRHIAAVAGISPATAADVRDRLQRGLDPVPERQRVAGMKSAPAPPDTASPTPGIHENPASLAELMTMLEKLRRDPSLRFNKSGRDILRLLGVCATATQERQRILATVPTHCVGILSELFHGYSEIWRSLAEDLARVNQIPEQRTEAVRFAQQSVNSRAAAENAGAPSSDRSGSAARNSTTTSRSVATRLARSVDTGGST</sequence>
<feature type="compositionally biased region" description="Low complexity" evidence="1">
    <location>
        <begin position="374"/>
        <end position="396"/>
    </location>
</feature>
<keyword evidence="4" id="KW-1185">Reference proteome</keyword>